<feature type="signal peptide" evidence="2">
    <location>
        <begin position="1"/>
        <end position="20"/>
    </location>
</feature>
<dbReference type="KEGG" id="scu:SCE1572_15575"/>
<dbReference type="PROSITE" id="PS51257">
    <property type="entry name" value="PROKAR_LIPOPROTEIN"/>
    <property type="match status" value="1"/>
</dbReference>
<proteinExistence type="predicted"/>
<dbReference type="RefSeq" id="WP_020735065.1">
    <property type="nucleotide sequence ID" value="NC_021658.1"/>
</dbReference>
<dbReference type="PATRIC" id="fig|1254432.3.peg.3499"/>
<keyword evidence="1" id="KW-0802">TPR repeat</keyword>
<dbReference type="PANTHER" id="PTHR45588">
    <property type="entry name" value="TPR DOMAIN-CONTAINING PROTEIN"/>
    <property type="match status" value="1"/>
</dbReference>
<feature type="chain" id="PRO_5004533959" description="Tetratricopeptide repeat protein" evidence="2">
    <location>
        <begin position="21"/>
        <end position="566"/>
    </location>
</feature>
<dbReference type="HOGENOM" id="CLU_011527_1_0_7"/>
<evidence type="ECO:0008006" key="5">
    <source>
        <dbReference type="Google" id="ProtNLM"/>
    </source>
</evidence>
<accession>S4XTV6</accession>
<gene>
    <name evidence="3" type="ORF">SCE1572_15575</name>
</gene>
<evidence type="ECO:0000313" key="4">
    <source>
        <dbReference type="Proteomes" id="UP000014803"/>
    </source>
</evidence>
<dbReference type="EMBL" id="CP003969">
    <property type="protein sequence ID" value="AGP35801.1"/>
    <property type="molecule type" value="Genomic_DNA"/>
</dbReference>
<dbReference type="PROSITE" id="PS50005">
    <property type="entry name" value="TPR"/>
    <property type="match status" value="1"/>
</dbReference>
<evidence type="ECO:0000256" key="1">
    <source>
        <dbReference type="PROSITE-ProRule" id="PRU00339"/>
    </source>
</evidence>
<keyword evidence="2" id="KW-0732">Signal</keyword>
<dbReference type="InterPro" id="IPR019734">
    <property type="entry name" value="TPR_rpt"/>
</dbReference>
<dbReference type="InterPro" id="IPR011990">
    <property type="entry name" value="TPR-like_helical_dom_sf"/>
</dbReference>
<dbReference type="STRING" id="1254432.SCE1572_15575"/>
<dbReference type="AlphaFoldDB" id="S4XTV6"/>
<evidence type="ECO:0000313" key="3">
    <source>
        <dbReference type="EMBL" id="AGP35801.1"/>
    </source>
</evidence>
<sequence length="566" mass="61807">MTARRAPFRLPFLCACAALAACGAAPRPASPGADPRPGHDAAGAPFAERVPLFEDIGSLHHPVTTSSELAQRYFDQGLRLVYAFNHDEARRAFEEAARLDPGLAMARWGVALTLGPNINLPAEPARERAAFEAVAQARALAASATARERAYIEALAERHAAAPGRDQAERGRAYASAMRELARRFPDDLDASVLFAEALMDLRPWDLWTLDGRPQPGTEEIVSTLEGVLRRDPGHLGANHYYIHAVEASRAPERALPSAERLGGLAPGAGHLVHMPSHIFMRVGRYADASDANERAVLVDRRYIREQRPEGIYPMMYIPHNLYFLSVSASMEGRSAVAVRAARELGAAVPDRHVRHMPMLEMFRPALLFALVRFGLWQGVLAQPAPPSEQRYATGIWRYARGRALASLASTTRPDDAAREAAALRAVSSEIAGATIGRNRAVDLLEIASLVLESQIASARGQAGDAVRMLQAAVRVEDTLRYFEPPDWPEPVRHTLGAALLKAGRPRDAEAAYREDLARNPDNGWSLSGLEQSLRAQGKEEESAAAHERFERAFARADVRLSGSRP</sequence>
<reference evidence="3 4" key="1">
    <citation type="journal article" date="2013" name="Sci. Rep.">
        <title>Extraordinary expansion of a Sorangium cellulosum genome from an alkaline milieu.</title>
        <authorList>
            <person name="Han K."/>
            <person name="Li Z.F."/>
            <person name="Peng R."/>
            <person name="Zhu L.P."/>
            <person name="Zhou T."/>
            <person name="Wang L.G."/>
            <person name="Li S.G."/>
            <person name="Zhang X.B."/>
            <person name="Hu W."/>
            <person name="Wu Z.H."/>
            <person name="Qin N."/>
            <person name="Li Y.Z."/>
        </authorList>
    </citation>
    <scope>NUCLEOTIDE SEQUENCE [LARGE SCALE GENOMIC DNA]</scope>
    <source>
        <strain evidence="3 4">So0157-2</strain>
    </source>
</reference>
<organism evidence="3 4">
    <name type="scientific">Sorangium cellulosum So0157-2</name>
    <dbReference type="NCBI Taxonomy" id="1254432"/>
    <lineage>
        <taxon>Bacteria</taxon>
        <taxon>Pseudomonadati</taxon>
        <taxon>Myxococcota</taxon>
        <taxon>Polyangia</taxon>
        <taxon>Polyangiales</taxon>
        <taxon>Polyangiaceae</taxon>
        <taxon>Sorangium</taxon>
    </lineage>
</organism>
<name>S4XTV6_SORCE</name>
<dbReference type="Gene3D" id="1.25.40.10">
    <property type="entry name" value="Tetratricopeptide repeat domain"/>
    <property type="match status" value="2"/>
</dbReference>
<dbReference type="Proteomes" id="UP000014803">
    <property type="component" value="Chromosome"/>
</dbReference>
<dbReference type="PANTHER" id="PTHR45588:SF1">
    <property type="entry name" value="WW DOMAIN-CONTAINING PROTEIN"/>
    <property type="match status" value="1"/>
</dbReference>
<dbReference type="eggNOG" id="COG0457">
    <property type="taxonomic scope" value="Bacteria"/>
</dbReference>
<dbReference type="SMART" id="SM00028">
    <property type="entry name" value="TPR"/>
    <property type="match status" value="2"/>
</dbReference>
<feature type="repeat" description="TPR" evidence="1">
    <location>
        <begin position="70"/>
        <end position="103"/>
    </location>
</feature>
<dbReference type="SUPFAM" id="SSF48452">
    <property type="entry name" value="TPR-like"/>
    <property type="match status" value="1"/>
</dbReference>
<dbReference type="OrthoDB" id="9778494at2"/>
<evidence type="ECO:0000256" key="2">
    <source>
        <dbReference type="SAM" id="SignalP"/>
    </source>
</evidence>
<protein>
    <recommendedName>
        <fullName evidence="5">Tetratricopeptide repeat protein</fullName>
    </recommendedName>
</protein>